<reference evidence="2" key="1">
    <citation type="journal article" date="2020" name="Stud. Mycol.">
        <title>101 Dothideomycetes genomes: a test case for predicting lifestyles and emergence of pathogens.</title>
        <authorList>
            <person name="Haridas S."/>
            <person name="Albert R."/>
            <person name="Binder M."/>
            <person name="Bloem J."/>
            <person name="Labutti K."/>
            <person name="Salamov A."/>
            <person name="Andreopoulos B."/>
            <person name="Baker S."/>
            <person name="Barry K."/>
            <person name="Bills G."/>
            <person name="Bluhm B."/>
            <person name="Cannon C."/>
            <person name="Castanera R."/>
            <person name="Culley D."/>
            <person name="Daum C."/>
            <person name="Ezra D."/>
            <person name="Gonzalez J."/>
            <person name="Henrissat B."/>
            <person name="Kuo A."/>
            <person name="Liang C."/>
            <person name="Lipzen A."/>
            <person name="Lutzoni F."/>
            <person name="Magnuson J."/>
            <person name="Mondo S."/>
            <person name="Nolan M."/>
            <person name="Ohm R."/>
            <person name="Pangilinan J."/>
            <person name="Park H.-J."/>
            <person name="Ramirez L."/>
            <person name="Alfaro M."/>
            <person name="Sun H."/>
            <person name="Tritt A."/>
            <person name="Yoshinaga Y."/>
            <person name="Zwiers L.-H."/>
            <person name="Turgeon B."/>
            <person name="Goodwin S."/>
            <person name="Spatafora J."/>
            <person name="Crous P."/>
            <person name="Grigoriev I."/>
        </authorList>
    </citation>
    <scope>NUCLEOTIDE SEQUENCE</scope>
    <source>
        <strain evidence="2">CBS 130266</strain>
    </source>
</reference>
<comment type="caution">
    <text evidence="2">The sequence shown here is derived from an EMBL/GenBank/DDBJ whole genome shotgun (WGS) entry which is preliminary data.</text>
</comment>
<dbReference type="EMBL" id="MU007012">
    <property type="protein sequence ID" value="KAF2435841.1"/>
    <property type="molecule type" value="Genomic_DNA"/>
</dbReference>
<accession>A0A9P4P1S8</accession>
<evidence type="ECO:0000256" key="1">
    <source>
        <dbReference type="SAM" id="MobiDB-lite"/>
    </source>
</evidence>
<dbReference type="Proteomes" id="UP000800235">
    <property type="component" value="Unassembled WGS sequence"/>
</dbReference>
<gene>
    <name evidence="2" type="ORF">EJ08DRAFT_291431</name>
</gene>
<keyword evidence="3" id="KW-1185">Reference proteome</keyword>
<protein>
    <submittedName>
        <fullName evidence="2">Uncharacterized protein</fullName>
    </submittedName>
</protein>
<evidence type="ECO:0000313" key="3">
    <source>
        <dbReference type="Proteomes" id="UP000800235"/>
    </source>
</evidence>
<name>A0A9P4P1S8_9PEZI</name>
<proteinExistence type="predicted"/>
<organism evidence="2 3">
    <name type="scientific">Tothia fuscella</name>
    <dbReference type="NCBI Taxonomy" id="1048955"/>
    <lineage>
        <taxon>Eukaryota</taxon>
        <taxon>Fungi</taxon>
        <taxon>Dikarya</taxon>
        <taxon>Ascomycota</taxon>
        <taxon>Pezizomycotina</taxon>
        <taxon>Dothideomycetes</taxon>
        <taxon>Pleosporomycetidae</taxon>
        <taxon>Venturiales</taxon>
        <taxon>Cylindrosympodiaceae</taxon>
        <taxon>Tothia</taxon>
    </lineage>
</organism>
<feature type="compositionally biased region" description="Acidic residues" evidence="1">
    <location>
        <begin position="329"/>
        <end position="369"/>
    </location>
</feature>
<dbReference type="AlphaFoldDB" id="A0A9P4P1S8"/>
<sequence length="380" mass="44387">MSTRYRWTDYGDVLTARRANTAPTAHARHSVFRLGEHFNVFVEEDIERYSGRRYVYGDEAALRAKAHLIYLTSLWTERSSPRKIELSLRRKARMIFPPPLYDRDPENRHPNYTLRWLLTPLLELDPVINLQMELFAVRISTLPDKGRETIDAIHHGQQAFEEENLVIEKELSELRKERLKLVRSIPKKVNDAAKMAHHLVHLNELECLTRRISEDLYWAKLIRLEAQSDEMWKQQWTPLFGKMNLYTTVRKSQDSSSKPLQLELRTPFLSTLKSLDEKKWKEYEAKRDTISSLLQSVLQIQMRATREDLVDLITMRKECKDTERIEASMSEDEASSSEDEGPSSEDEGPSSEDEGSLVEDEATSSEDEEPRAKRRRLQKG</sequence>
<evidence type="ECO:0000313" key="2">
    <source>
        <dbReference type="EMBL" id="KAF2435841.1"/>
    </source>
</evidence>
<feature type="region of interest" description="Disordered" evidence="1">
    <location>
        <begin position="321"/>
        <end position="380"/>
    </location>
</feature>